<feature type="domain" description="CHAT" evidence="1">
    <location>
        <begin position="379"/>
        <end position="647"/>
    </location>
</feature>
<evidence type="ECO:0000313" key="2">
    <source>
        <dbReference type="EMBL" id="MBE9145655.1"/>
    </source>
</evidence>
<protein>
    <submittedName>
        <fullName evidence="2">CHAT domain-containing protein</fullName>
    </submittedName>
</protein>
<accession>A0ABR9UGR3</accession>
<evidence type="ECO:0000259" key="1">
    <source>
        <dbReference type="Pfam" id="PF12770"/>
    </source>
</evidence>
<evidence type="ECO:0000313" key="3">
    <source>
        <dbReference type="Proteomes" id="UP000640725"/>
    </source>
</evidence>
<comment type="caution">
    <text evidence="2">The sequence shown here is derived from an EMBL/GenBank/DDBJ whole genome shotgun (WGS) entry which is preliminary data.</text>
</comment>
<keyword evidence="3" id="KW-1185">Reference proteome</keyword>
<dbReference type="RefSeq" id="WP_193871072.1">
    <property type="nucleotide sequence ID" value="NZ_JADEWU010000064.1"/>
</dbReference>
<dbReference type="InterPro" id="IPR024983">
    <property type="entry name" value="CHAT_dom"/>
</dbReference>
<organism evidence="2 3">
    <name type="scientific">Planktothrix mougeotii LEGE 06226</name>
    <dbReference type="NCBI Taxonomy" id="1828728"/>
    <lineage>
        <taxon>Bacteria</taxon>
        <taxon>Bacillati</taxon>
        <taxon>Cyanobacteriota</taxon>
        <taxon>Cyanophyceae</taxon>
        <taxon>Oscillatoriophycideae</taxon>
        <taxon>Oscillatoriales</taxon>
        <taxon>Microcoleaceae</taxon>
        <taxon>Planktothrix</taxon>
    </lineage>
</organism>
<dbReference type="Proteomes" id="UP000640725">
    <property type="component" value="Unassembled WGS sequence"/>
</dbReference>
<proteinExistence type="predicted"/>
<dbReference type="Pfam" id="PF12770">
    <property type="entry name" value="CHAT"/>
    <property type="match status" value="1"/>
</dbReference>
<gene>
    <name evidence="2" type="ORF">IQ236_20905</name>
</gene>
<dbReference type="EMBL" id="JADEWU010000064">
    <property type="protein sequence ID" value="MBE9145655.1"/>
    <property type="molecule type" value="Genomic_DNA"/>
</dbReference>
<name>A0ABR9UGR3_9CYAN</name>
<reference evidence="2 3" key="1">
    <citation type="submission" date="2020-10" db="EMBL/GenBank/DDBJ databases">
        <authorList>
            <person name="Castelo-Branco R."/>
            <person name="Eusebio N."/>
            <person name="Adriana R."/>
            <person name="Vieira A."/>
            <person name="Brugerolle De Fraissinette N."/>
            <person name="Rezende De Castro R."/>
            <person name="Schneider M.P."/>
            <person name="Vasconcelos V."/>
            <person name="Leao P.N."/>
        </authorList>
    </citation>
    <scope>NUCLEOTIDE SEQUENCE [LARGE SCALE GENOMIC DNA]</scope>
    <source>
        <strain evidence="2 3">LEGE 06226</strain>
    </source>
</reference>
<sequence length="672" mass="76843">MDFPTQNLLAFQNLWKNQPDLFSEEARLSLSQIISELEEDLDKISQKIIAWCQSYSEIKKALAGERKKLGADIAERNIKRIPEVTNSPEQINPQEYIKWMQDNFASSSKEVVIWQKMEYTDEDTMLDEGNFFNKSLISVTQTHPESTEIVNNKPSALPRYTDISCPRRVCKKTDRFSVVVRLTLQPSPYSDAPVEQLNITSENLPVIVHLDAPAFDCINKPQQPITLKPNGDSSPVVFDLKPKDITGYHTLNFEFFQGEHLIGATSTKIEITAYEVSSESIFLPQTQLAALVESKPSDLILYVKYDRLGNERSLRYTLYRDGLPKDYAPVNLMGDLETYADTLYSKITNLFNRNTLRVKRVEAPTNGNNAEMDRRIKQIGHKLWNFILPDELKKDYLEHPEKWQGKTLLIVSDEPYIPWELVWPYNKNPEWEDKVPWCISMQLTRWLRNDLQGNTHQLPPSQIHFNKLACLAPVAAQLIKAQEEKQFLEQLSEKHNINNVSPKDCYLSDIWKLLETSGYNWFHIASHGNFNNNTPDDPSAIMLENADNLTLDDFFNPKIESHIQKTRPAFVFNSCHSGRQSWALRGLGGWPNHLIGMGAGLFLAPLWPVSDGCALVFAKQFYQELLRGKTVAQAMLSSRLAIKDVCQGDSSWLAYSVYAHPNATVKTITTRV</sequence>